<dbReference type="EMBL" id="DS022254">
    <property type="protein sequence ID" value="EWG50270.1"/>
    <property type="molecule type" value="Genomic_DNA"/>
</dbReference>
<evidence type="ECO:0000313" key="2">
    <source>
        <dbReference type="Proteomes" id="UP000009096"/>
    </source>
</evidence>
<organism evidence="1 2">
    <name type="scientific">Gibberella moniliformis (strain M3125 / FGSC 7600)</name>
    <name type="common">Maize ear and stalk rot fungus</name>
    <name type="synonym">Fusarium verticillioides</name>
    <dbReference type="NCBI Taxonomy" id="334819"/>
    <lineage>
        <taxon>Eukaryota</taxon>
        <taxon>Fungi</taxon>
        <taxon>Dikarya</taxon>
        <taxon>Ascomycota</taxon>
        <taxon>Pezizomycotina</taxon>
        <taxon>Sordariomycetes</taxon>
        <taxon>Hypocreomycetidae</taxon>
        <taxon>Hypocreales</taxon>
        <taxon>Nectriaceae</taxon>
        <taxon>Fusarium</taxon>
        <taxon>Fusarium fujikuroi species complex</taxon>
    </lineage>
</organism>
<dbReference type="RefSeq" id="XP_018756461.1">
    <property type="nucleotide sequence ID" value="XM_018905859.1"/>
</dbReference>
<proteinExistence type="predicted"/>
<dbReference type="AlphaFoldDB" id="W7MHB1"/>
<reference evidence="1" key="2">
    <citation type="submission" date="2013-11" db="EMBL/GenBank/DDBJ databases">
        <authorList>
            <consortium name="The Broad Institute Genome Sequencing Platform"/>
            <person name="Ma L.-J."/>
            <person name="Corby-Kistler H."/>
            <person name="Broz K."/>
            <person name="Gale L.R."/>
            <person name="Jonkers W."/>
            <person name="O'Donnell K."/>
            <person name="Ploetz R."/>
            <person name="Steinberg C."/>
            <person name="Schwartz D.C."/>
            <person name="VanEtten H."/>
            <person name="Zhou S."/>
            <person name="Young S.K."/>
            <person name="Zeng Q."/>
            <person name="Gargeya S."/>
            <person name="Fitzgerald M."/>
            <person name="Abouelleil A."/>
            <person name="Alvarado L."/>
            <person name="Chapman S.B."/>
            <person name="Gainer-Dewar J."/>
            <person name="Goldberg J."/>
            <person name="Griggs A."/>
            <person name="Gujja S."/>
            <person name="Hansen M."/>
            <person name="Howarth C."/>
            <person name="Imamovic A."/>
            <person name="Ireland A."/>
            <person name="Larimer J."/>
            <person name="McCowan C."/>
            <person name="Murphy C."/>
            <person name="Pearson M."/>
            <person name="Poon T.W."/>
            <person name="Priest M."/>
            <person name="Roberts A."/>
            <person name="Saif S."/>
            <person name="Shea T."/>
            <person name="Sykes S."/>
            <person name="Wortman J."/>
            <person name="Nusbaum C."/>
            <person name="Birren B."/>
        </authorList>
    </citation>
    <scope>NUCLEOTIDE SEQUENCE</scope>
    <source>
        <strain evidence="1">7600</strain>
    </source>
</reference>
<dbReference type="EMBL" id="DS022254">
    <property type="protein sequence ID" value="EWG50271.1"/>
    <property type="molecule type" value="Genomic_DNA"/>
</dbReference>
<protein>
    <submittedName>
        <fullName evidence="1">Uncharacterized protein</fullName>
    </submittedName>
</protein>
<dbReference type="KEGG" id="fvr:FVEG_16614"/>
<dbReference type="RefSeq" id="XP_018756462.1">
    <property type="nucleotide sequence ID" value="XM_018905860.1"/>
</dbReference>
<keyword evidence="2" id="KW-1185">Reference proteome</keyword>
<dbReference type="EMBL" id="DS022254">
    <property type="protein sequence ID" value="EWG50269.1"/>
    <property type="molecule type" value="Genomic_DNA"/>
</dbReference>
<sequence length="188" mass="21265">MDVYACVHILKPLLHQFHTSISNVSSAPKGYPGRLFPLKLGDQSLWCQSPLLPRIGLFLSPFPACFLSLRPPLLVIQSLPLSLWLPRLPLLFTSSLSMTCPTSFGRRCAIPRDIALHRVECSAHYKRKCKCSMVRQETVRHQCAYRAVENIRRLTKHAIIAAQMHCHHATLRHGSAYCSNNYNPACSF</sequence>
<dbReference type="GeneID" id="30073490"/>
<evidence type="ECO:0000313" key="1">
    <source>
        <dbReference type="EMBL" id="EWG50271.1"/>
    </source>
</evidence>
<dbReference type="RefSeq" id="XP_018756460.1">
    <property type="nucleotide sequence ID" value="XM_018905858.1"/>
</dbReference>
<dbReference type="VEuPathDB" id="FungiDB:FVEG_16614"/>
<gene>
    <name evidence="1" type="ORF">FVEG_16614</name>
</gene>
<reference evidence="1 2" key="1">
    <citation type="journal article" date="2010" name="Nature">
        <title>Comparative genomics reveals mobile pathogenicity chromosomes in Fusarium.</title>
        <authorList>
            <person name="Ma L.J."/>
            <person name="van der Does H.C."/>
            <person name="Borkovich K.A."/>
            <person name="Coleman J.J."/>
            <person name="Daboussi M.J."/>
            <person name="Di Pietro A."/>
            <person name="Dufresne M."/>
            <person name="Freitag M."/>
            <person name="Grabherr M."/>
            <person name="Henrissat B."/>
            <person name="Houterman P.M."/>
            <person name="Kang S."/>
            <person name="Shim W.B."/>
            <person name="Woloshuk C."/>
            <person name="Xie X."/>
            <person name="Xu J.R."/>
            <person name="Antoniw J."/>
            <person name="Baker S.E."/>
            <person name="Bluhm B.H."/>
            <person name="Breakspear A."/>
            <person name="Brown D.W."/>
            <person name="Butchko R.A."/>
            <person name="Chapman S."/>
            <person name="Coulson R."/>
            <person name="Coutinho P.M."/>
            <person name="Danchin E.G."/>
            <person name="Diener A."/>
            <person name="Gale L.R."/>
            <person name="Gardiner D.M."/>
            <person name="Goff S."/>
            <person name="Hammond-Kosack K.E."/>
            <person name="Hilburn K."/>
            <person name="Hua-Van A."/>
            <person name="Jonkers W."/>
            <person name="Kazan K."/>
            <person name="Kodira C.D."/>
            <person name="Koehrsen M."/>
            <person name="Kumar L."/>
            <person name="Lee Y.H."/>
            <person name="Li L."/>
            <person name="Manners J.M."/>
            <person name="Miranda-Saavedra D."/>
            <person name="Mukherjee M."/>
            <person name="Park G."/>
            <person name="Park J."/>
            <person name="Park S.Y."/>
            <person name="Proctor R.H."/>
            <person name="Regev A."/>
            <person name="Ruiz-Roldan M.C."/>
            <person name="Sain D."/>
            <person name="Sakthikumar S."/>
            <person name="Sykes S."/>
            <person name="Schwartz D.C."/>
            <person name="Turgeon B.G."/>
            <person name="Wapinski I."/>
            <person name="Yoder O."/>
            <person name="Young S."/>
            <person name="Zeng Q."/>
            <person name="Zhou S."/>
            <person name="Galagan J."/>
            <person name="Cuomo C.A."/>
            <person name="Kistler H.C."/>
            <person name="Rep M."/>
        </authorList>
    </citation>
    <scope>NUCLEOTIDE SEQUENCE [LARGE SCALE GENOMIC DNA]</scope>
    <source>
        <strain evidence="1">7600</strain>
        <strain evidence="2">M3125 / FGSC 7600</strain>
    </source>
</reference>
<name>W7MHB1_GIBM7</name>
<accession>W7MHB1</accession>
<dbReference type="Proteomes" id="UP000009096">
    <property type="component" value="Chromosome 1"/>
</dbReference>